<dbReference type="InterPro" id="IPR050505">
    <property type="entry name" value="WDR55/POC1"/>
</dbReference>
<comment type="caution">
    <text evidence="3">The sequence shown here is derived from an EMBL/GenBank/DDBJ whole genome shotgun (WGS) entry which is preliminary data.</text>
</comment>
<keyword evidence="4" id="KW-1185">Reference proteome</keyword>
<sequence>MTSSLAVLTPANATLLKPVRRLGPALDVHCSRHQLAFDPSGTVLVVKGWLGSPLRWWAQGAASDSPVCSVDLTLEFRVDVLSVGQLIVGAGPPVGAAATPWRPRLVALSTQDGTLQHEATMPHTVIGLGASKVGTLAVLFEGGEALLWDVRSWRPVRELAAMEADITLKDCAVSPDGRFVAVVGTSHERGGECLWLWDLRTQDKPWRLSLKWPIAWSVAFHPTQPLLVIGGNSDEVTVVDAHARRVVRTLTGVGGYACNLDFSPDGALLVASGDGSGFSVHRFDTGEELFGDGDGDDMQTSDAVISPDGRCIAWGHGDGTVSLWGVAD</sequence>
<gene>
    <name evidence="3" type="ORF">D7V88_07715</name>
</gene>
<dbReference type="SMART" id="SM00320">
    <property type="entry name" value="WD40"/>
    <property type="match status" value="4"/>
</dbReference>
<dbReference type="SUPFAM" id="SSF101908">
    <property type="entry name" value="Putative isomerase YbhE"/>
    <property type="match status" value="1"/>
</dbReference>
<dbReference type="PANTHER" id="PTHR44019:SF8">
    <property type="entry name" value="POC1 CENTRIOLAR PROTEIN HOMOLOG"/>
    <property type="match status" value="1"/>
</dbReference>
<evidence type="ECO:0000313" key="4">
    <source>
        <dbReference type="Proteomes" id="UP000268094"/>
    </source>
</evidence>
<dbReference type="InterPro" id="IPR001680">
    <property type="entry name" value="WD40_rpt"/>
</dbReference>
<evidence type="ECO:0000256" key="1">
    <source>
        <dbReference type="ARBA" id="ARBA00022574"/>
    </source>
</evidence>
<evidence type="ECO:0000256" key="2">
    <source>
        <dbReference type="ARBA" id="ARBA00022737"/>
    </source>
</evidence>
<accession>A0A3A8JAT5</accession>
<dbReference type="Gene3D" id="2.130.10.10">
    <property type="entry name" value="YVTN repeat-like/Quinoprotein amine dehydrogenase"/>
    <property type="match status" value="1"/>
</dbReference>
<name>A0A3A8JAT5_9BACT</name>
<organism evidence="3 4">
    <name type="scientific">Corallococcus terminator</name>
    <dbReference type="NCBI Taxonomy" id="2316733"/>
    <lineage>
        <taxon>Bacteria</taxon>
        <taxon>Pseudomonadati</taxon>
        <taxon>Myxococcota</taxon>
        <taxon>Myxococcia</taxon>
        <taxon>Myxococcales</taxon>
        <taxon>Cystobacterineae</taxon>
        <taxon>Myxococcaceae</taxon>
        <taxon>Corallococcus</taxon>
    </lineage>
</organism>
<dbReference type="Pfam" id="PF00400">
    <property type="entry name" value="WD40"/>
    <property type="match status" value="1"/>
</dbReference>
<keyword evidence="1" id="KW-0853">WD repeat</keyword>
<dbReference type="OrthoDB" id="5491997at2"/>
<dbReference type="PANTHER" id="PTHR44019">
    <property type="entry name" value="WD REPEAT-CONTAINING PROTEIN 55"/>
    <property type="match status" value="1"/>
</dbReference>
<dbReference type="InterPro" id="IPR015943">
    <property type="entry name" value="WD40/YVTN_repeat-like_dom_sf"/>
</dbReference>
<reference evidence="4" key="1">
    <citation type="submission" date="2018-09" db="EMBL/GenBank/DDBJ databases">
        <authorList>
            <person name="Livingstone P.G."/>
            <person name="Whitworth D.E."/>
        </authorList>
    </citation>
    <scope>NUCLEOTIDE SEQUENCE [LARGE SCALE GENOMIC DNA]</scope>
    <source>
        <strain evidence="4">CA054A</strain>
    </source>
</reference>
<dbReference type="AlphaFoldDB" id="A0A3A8JAT5"/>
<dbReference type="EMBL" id="RAVZ01000034">
    <property type="protein sequence ID" value="RKG92006.1"/>
    <property type="molecule type" value="Genomic_DNA"/>
</dbReference>
<proteinExistence type="predicted"/>
<evidence type="ECO:0000313" key="3">
    <source>
        <dbReference type="EMBL" id="RKG92006.1"/>
    </source>
</evidence>
<keyword evidence="2" id="KW-0677">Repeat</keyword>
<dbReference type="Proteomes" id="UP000268094">
    <property type="component" value="Unassembled WGS sequence"/>
</dbReference>
<dbReference type="RefSeq" id="WP_120539957.1">
    <property type="nucleotide sequence ID" value="NZ_RAVZ01000034.1"/>
</dbReference>
<protein>
    <submittedName>
        <fullName evidence="3">WD40 repeat domain-containing protein</fullName>
    </submittedName>
</protein>